<evidence type="ECO:0000313" key="2">
    <source>
        <dbReference type="Ensembl" id="ENSSANP00000063094.1"/>
    </source>
</evidence>
<keyword evidence="1" id="KW-1133">Transmembrane helix</keyword>
<reference evidence="2" key="2">
    <citation type="submission" date="2025-09" db="UniProtKB">
        <authorList>
            <consortium name="Ensembl"/>
        </authorList>
    </citation>
    <scope>IDENTIFICATION</scope>
</reference>
<feature type="transmembrane region" description="Helical" evidence="1">
    <location>
        <begin position="19"/>
        <end position="35"/>
    </location>
</feature>
<keyword evidence="1" id="KW-0472">Membrane</keyword>
<proteinExistence type="predicted"/>
<accession>A0A671PV44</accession>
<protein>
    <submittedName>
        <fullName evidence="2">Uncharacterized protein</fullName>
    </submittedName>
</protein>
<dbReference type="AlphaFoldDB" id="A0A671PV44"/>
<organism evidence="2 3">
    <name type="scientific">Sinocyclocheilus anshuiensis</name>
    <dbReference type="NCBI Taxonomy" id="1608454"/>
    <lineage>
        <taxon>Eukaryota</taxon>
        <taxon>Metazoa</taxon>
        <taxon>Chordata</taxon>
        <taxon>Craniata</taxon>
        <taxon>Vertebrata</taxon>
        <taxon>Euteleostomi</taxon>
        <taxon>Actinopterygii</taxon>
        <taxon>Neopterygii</taxon>
        <taxon>Teleostei</taxon>
        <taxon>Ostariophysi</taxon>
        <taxon>Cypriniformes</taxon>
        <taxon>Cyprinidae</taxon>
        <taxon>Cyprininae</taxon>
        <taxon>Sinocyclocheilus</taxon>
    </lineage>
</organism>
<keyword evidence="3" id="KW-1185">Reference proteome</keyword>
<reference evidence="2" key="1">
    <citation type="submission" date="2025-08" db="UniProtKB">
        <authorList>
            <consortium name="Ensembl"/>
        </authorList>
    </citation>
    <scope>IDENTIFICATION</scope>
</reference>
<evidence type="ECO:0000313" key="3">
    <source>
        <dbReference type="Proteomes" id="UP000472260"/>
    </source>
</evidence>
<sequence>IGEKPCVCVYHSLSVVSESLLLVEYFLLFISLSICRQRRDEQLADSEKLAETHAESSVKVSVLVEMCQRW</sequence>
<keyword evidence="1" id="KW-0812">Transmembrane</keyword>
<dbReference type="Ensembl" id="ENSSANT00000067080.1">
    <property type="protein sequence ID" value="ENSSANP00000063094.1"/>
    <property type="gene ID" value="ENSSANG00000031468.1"/>
</dbReference>
<dbReference type="Proteomes" id="UP000472260">
    <property type="component" value="Unassembled WGS sequence"/>
</dbReference>
<name>A0A671PV44_9TELE</name>
<evidence type="ECO:0000256" key="1">
    <source>
        <dbReference type="SAM" id="Phobius"/>
    </source>
</evidence>